<dbReference type="Proteomes" id="UP000037510">
    <property type="component" value="Unassembled WGS sequence"/>
</dbReference>
<dbReference type="STRING" id="104452.A0A0L7LBF7"/>
<feature type="compositionally biased region" description="Basic residues" evidence="1">
    <location>
        <begin position="346"/>
        <end position="355"/>
    </location>
</feature>
<gene>
    <name evidence="2" type="ORF">OBRU01_12043</name>
</gene>
<feature type="compositionally biased region" description="Basic and acidic residues" evidence="1">
    <location>
        <begin position="325"/>
        <end position="338"/>
    </location>
</feature>
<feature type="region of interest" description="Disordered" evidence="1">
    <location>
        <begin position="303"/>
        <end position="355"/>
    </location>
</feature>
<proteinExistence type="predicted"/>
<evidence type="ECO:0008006" key="4">
    <source>
        <dbReference type="Google" id="ProtNLM"/>
    </source>
</evidence>
<comment type="caution">
    <text evidence="2">The sequence shown here is derived from an EMBL/GenBank/DDBJ whole genome shotgun (WGS) entry which is preliminary data.</text>
</comment>
<protein>
    <recommendedName>
        <fullName evidence="4">Trichohyalin-plectin-homology domain-containing protein</fullName>
    </recommendedName>
</protein>
<sequence>MPIAMSKDEWSRIIHWTEQGEDPETVRQREYVRYLDTTSTNMTKHWPNSFELRRARIEATEQTNNKFYKRYLKRKKEEQVWLMFSARDINELRRQAAEQKKKEDDGIIQRSKEWHQLVATKKKRRFDDAAEKARILGDMQKARDEAAARRAEQAARDNMDNRLIHVLLKSRARVERQRKQTEQDVKAAKQSVLDKISAKLQSGSAARDAKELAILNKAIKEKDDMFKNIEIFEDFKEGLRKEKERKTKEFREDTLRLWKERDEREARERAETRYFYGELAEKKLRDADNRLLTHAAELVREAHDNGRPSYALHGAVDPTPSKITSKKEREVPEEEYKRCGRANGLQRRKGQVIQL</sequence>
<reference evidence="2 3" key="1">
    <citation type="journal article" date="2015" name="Genome Biol. Evol.">
        <title>The genome of winter moth (Operophtera brumata) provides a genomic perspective on sexual dimorphism and phenology.</title>
        <authorList>
            <person name="Derks M.F."/>
            <person name="Smit S."/>
            <person name="Salis L."/>
            <person name="Schijlen E."/>
            <person name="Bossers A."/>
            <person name="Mateman C."/>
            <person name="Pijl A.S."/>
            <person name="de Ridder D."/>
            <person name="Groenen M.A."/>
            <person name="Visser M.E."/>
            <person name="Megens H.J."/>
        </authorList>
    </citation>
    <scope>NUCLEOTIDE SEQUENCE [LARGE SCALE GENOMIC DNA]</scope>
    <source>
        <strain evidence="2">WM2013NL</strain>
        <tissue evidence="2">Head and thorax</tissue>
    </source>
</reference>
<name>A0A0L7LBF7_OPEBR</name>
<keyword evidence="3" id="KW-1185">Reference proteome</keyword>
<dbReference type="AlphaFoldDB" id="A0A0L7LBF7"/>
<organism evidence="2 3">
    <name type="scientific">Operophtera brumata</name>
    <name type="common">Winter moth</name>
    <name type="synonym">Phalaena brumata</name>
    <dbReference type="NCBI Taxonomy" id="104452"/>
    <lineage>
        <taxon>Eukaryota</taxon>
        <taxon>Metazoa</taxon>
        <taxon>Ecdysozoa</taxon>
        <taxon>Arthropoda</taxon>
        <taxon>Hexapoda</taxon>
        <taxon>Insecta</taxon>
        <taxon>Pterygota</taxon>
        <taxon>Neoptera</taxon>
        <taxon>Endopterygota</taxon>
        <taxon>Lepidoptera</taxon>
        <taxon>Glossata</taxon>
        <taxon>Ditrysia</taxon>
        <taxon>Geometroidea</taxon>
        <taxon>Geometridae</taxon>
        <taxon>Larentiinae</taxon>
        <taxon>Operophtera</taxon>
    </lineage>
</organism>
<evidence type="ECO:0000313" key="3">
    <source>
        <dbReference type="Proteomes" id="UP000037510"/>
    </source>
</evidence>
<accession>A0A0L7LBF7</accession>
<evidence type="ECO:0000313" key="2">
    <source>
        <dbReference type="EMBL" id="KOB72551.1"/>
    </source>
</evidence>
<evidence type="ECO:0000256" key="1">
    <source>
        <dbReference type="SAM" id="MobiDB-lite"/>
    </source>
</evidence>
<feature type="non-terminal residue" evidence="2">
    <location>
        <position position="1"/>
    </location>
</feature>
<dbReference type="EMBL" id="JTDY01001913">
    <property type="protein sequence ID" value="KOB72551.1"/>
    <property type="molecule type" value="Genomic_DNA"/>
</dbReference>
<feature type="non-terminal residue" evidence="2">
    <location>
        <position position="355"/>
    </location>
</feature>